<reference evidence="2 3" key="1">
    <citation type="submission" date="2016-06" db="EMBL/GenBank/DDBJ databases">
        <title>Insight into the functional genes involving in sulfur oxidation in Pearl River water.</title>
        <authorList>
            <person name="Luo J."/>
            <person name="Tan X."/>
            <person name="Lin W."/>
        </authorList>
    </citation>
    <scope>NUCLEOTIDE SEQUENCE [LARGE SCALE GENOMIC DNA]</scope>
    <source>
        <strain evidence="2 3">LS2</strain>
    </source>
</reference>
<evidence type="ECO:0000313" key="2">
    <source>
        <dbReference type="EMBL" id="ANJ67267.1"/>
    </source>
</evidence>
<dbReference type="SUPFAM" id="SSF55781">
    <property type="entry name" value="GAF domain-like"/>
    <property type="match status" value="1"/>
</dbReference>
<dbReference type="EMBL" id="CP016027">
    <property type="protein sequence ID" value="ANJ67267.1"/>
    <property type="molecule type" value="Genomic_DNA"/>
</dbReference>
<feature type="domain" description="HTH luxR-type" evidence="1">
    <location>
        <begin position="316"/>
        <end position="373"/>
    </location>
</feature>
<evidence type="ECO:0000259" key="1">
    <source>
        <dbReference type="SMART" id="SM00421"/>
    </source>
</evidence>
<proteinExistence type="predicted"/>
<dbReference type="InterPro" id="IPR016032">
    <property type="entry name" value="Sig_transdc_resp-reg_C-effctor"/>
</dbReference>
<dbReference type="STRING" id="1860122.A9404_07610"/>
<sequence>MGKDTVDLDTYDTLVCAIYDAANDPALWRAFLERLTEAFRGHGASLRLLDAHSHYPSFSASHGYDDTFTQQYLDYYYQTDISIPILEDADQGTVIARSEFIQDRDYQNSEYFQDFGRRWGINDLLGGYFMKTPSCNARIGVHRPLGEPTFGPEDKQLMSRLMPHLHRAFQISRHIQQIKAQQMASQHAFDHIPFGVVLVDSDGKPVVVNRQAEDMSRKDGGILIRAEGISTGAPQTTQVLRHLIQQATGHENGKSYSGGALSVERARSTLPLSIMVAPLNAGQSVFGRDNEQATAVVFISDPLQEQHVSPEILSILYGLTKAEARLARELALGRTLDEISDRYQLSKHTLRAQLKATFGKTGISRQSELVRLVLGGPATLSLNR</sequence>
<organism evidence="2 3">
    <name type="scientific">Halothiobacillus diazotrophicus</name>
    <dbReference type="NCBI Taxonomy" id="1860122"/>
    <lineage>
        <taxon>Bacteria</taxon>
        <taxon>Pseudomonadati</taxon>
        <taxon>Pseudomonadota</taxon>
        <taxon>Gammaproteobacteria</taxon>
        <taxon>Chromatiales</taxon>
        <taxon>Halothiobacillaceae</taxon>
        <taxon>Halothiobacillus</taxon>
    </lineage>
</organism>
<name>A0A191ZHE1_9GAMM</name>
<dbReference type="KEGG" id="haz:A9404_07610"/>
<dbReference type="Proteomes" id="UP000078596">
    <property type="component" value="Chromosome"/>
</dbReference>
<keyword evidence="3" id="KW-1185">Reference proteome</keyword>
<gene>
    <name evidence="2" type="ORF">A9404_07610</name>
</gene>
<dbReference type="AlphaFoldDB" id="A0A191ZHE1"/>
<dbReference type="SUPFAM" id="SSF46894">
    <property type="entry name" value="C-terminal effector domain of the bipartite response regulators"/>
    <property type="match status" value="1"/>
</dbReference>
<protein>
    <recommendedName>
        <fullName evidence="1">HTH luxR-type domain-containing protein</fullName>
    </recommendedName>
</protein>
<dbReference type="Gene3D" id="3.30.450.20">
    <property type="entry name" value="PAS domain"/>
    <property type="match status" value="1"/>
</dbReference>
<accession>A0A191ZHE1</accession>
<dbReference type="Gene3D" id="1.10.10.10">
    <property type="entry name" value="Winged helix-like DNA-binding domain superfamily/Winged helix DNA-binding domain"/>
    <property type="match status" value="1"/>
</dbReference>
<dbReference type="SMART" id="SM00421">
    <property type="entry name" value="HTH_LUXR"/>
    <property type="match status" value="1"/>
</dbReference>
<evidence type="ECO:0000313" key="3">
    <source>
        <dbReference type="Proteomes" id="UP000078596"/>
    </source>
</evidence>
<dbReference type="InterPro" id="IPR036388">
    <property type="entry name" value="WH-like_DNA-bd_sf"/>
</dbReference>
<dbReference type="GO" id="GO:0006355">
    <property type="term" value="P:regulation of DNA-templated transcription"/>
    <property type="evidence" value="ECO:0007669"/>
    <property type="project" value="InterPro"/>
</dbReference>
<dbReference type="InterPro" id="IPR000792">
    <property type="entry name" value="Tscrpt_reg_LuxR_C"/>
</dbReference>
<dbReference type="GO" id="GO:0003677">
    <property type="term" value="F:DNA binding"/>
    <property type="evidence" value="ECO:0007669"/>
    <property type="project" value="InterPro"/>
</dbReference>